<reference evidence="2 3" key="1">
    <citation type="submission" date="2023-08" db="EMBL/GenBank/DDBJ databases">
        <title>Functional and genomic diversity of the sorghum phyllosphere microbiome.</title>
        <authorList>
            <person name="Shade A."/>
        </authorList>
    </citation>
    <scope>NUCLEOTIDE SEQUENCE [LARGE SCALE GENOMIC DNA]</scope>
    <source>
        <strain evidence="2 3">SORGH_AS_0335</strain>
    </source>
</reference>
<organism evidence="2 3">
    <name type="scientific">Paracidovorax wautersii</name>
    <dbReference type="NCBI Taxonomy" id="1177982"/>
    <lineage>
        <taxon>Bacteria</taxon>
        <taxon>Pseudomonadati</taxon>
        <taxon>Pseudomonadota</taxon>
        <taxon>Betaproteobacteria</taxon>
        <taxon>Burkholderiales</taxon>
        <taxon>Comamonadaceae</taxon>
        <taxon>Paracidovorax</taxon>
    </lineage>
</organism>
<accession>A0ABU1IH62</accession>
<dbReference type="Gene3D" id="3.30.70.100">
    <property type="match status" value="1"/>
</dbReference>
<sequence>MAARKPVDGAPRIVTATFTFAPGNYDAAFHALDDTIAGIARALPGYLGEESWENPATGRVSNVYYWDSLASLQVLMHHPDHLAAKARQADWLAGYQVVIAEVVASHGDGRIEHPLSGRPVAPGKG</sequence>
<comment type="caution">
    <text evidence="2">The sequence shown here is derived from an EMBL/GenBank/DDBJ whole genome shotgun (WGS) entry which is preliminary data.</text>
</comment>
<keyword evidence="2" id="KW-0560">Oxidoreductase</keyword>
<evidence type="ECO:0000259" key="1">
    <source>
        <dbReference type="PROSITE" id="PS51725"/>
    </source>
</evidence>
<gene>
    <name evidence="2" type="ORF">QE399_003607</name>
</gene>
<dbReference type="InterPro" id="IPR007138">
    <property type="entry name" value="ABM_dom"/>
</dbReference>
<dbReference type="InterPro" id="IPR011008">
    <property type="entry name" value="Dimeric_a/b-barrel"/>
</dbReference>
<keyword evidence="3" id="KW-1185">Reference proteome</keyword>
<name>A0ABU1IH62_9BURK</name>
<feature type="domain" description="ABM" evidence="1">
    <location>
        <begin position="12"/>
        <end position="102"/>
    </location>
</feature>
<evidence type="ECO:0000313" key="3">
    <source>
        <dbReference type="Proteomes" id="UP001267710"/>
    </source>
</evidence>
<dbReference type="GO" id="GO:0004497">
    <property type="term" value="F:monooxygenase activity"/>
    <property type="evidence" value="ECO:0007669"/>
    <property type="project" value="UniProtKB-KW"/>
</dbReference>
<keyword evidence="2" id="KW-0503">Monooxygenase</keyword>
<protein>
    <submittedName>
        <fullName evidence="2">Heme-degrading monooxygenase HmoA</fullName>
    </submittedName>
</protein>
<dbReference type="Proteomes" id="UP001267710">
    <property type="component" value="Unassembled WGS sequence"/>
</dbReference>
<dbReference type="SUPFAM" id="SSF54909">
    <property type="entry name" value="Dimeric alpha+beta barrel"/>
    <property type="match status" value="1"/>
</dbReference>
<dbReference type="EMBL" id="JAVIZX010000001">
    <property type="protein sequence ID" value="MDR6215918.1"/>
    <property type="molecule type" value="Genomic_DNA"/>
</dbReference>
<proteinExistence type="predicted"/>
<evidence type="ECO:0000313" key="2">
    <source>
        <dbReference type="EMBL" id="MDR6215918.1"/>
    </source>
</evidence>
<dbReference type="PROSITE" id="PS51725">
    <property type="entry name" value="ABM"/>
    <property type="match status" value="1"/>
</dbReference>